<dbReference type="HOGENOM" id="CLU_2278126_0_0_1"/>
<accession>A0A0B2XGD2</accession>
<evidence type="ECO:0000259" key="1">
    <source>
        <dbReference type="Pfam" id="PF14214"/>
    </source>
</evidence>
<name>A0A0B2XGD2_METRA</name>
<dbReference type="GO" id="GO:0051213">
    <property type="term" value="F:dioxygenase activity"/>
    <property type="evidence" value="ECO:0007669"/>
    <property type="project" value="UniProtKB-KW"/>
</dbReference>
<comment type="caution">
    <text evidence="2">The sequence shown here is derived from an EMBL/GenBank/DDBJ whole genome shotgun (WGS) entry which is preliminary data.</text>
</comment>
<dbReference type="Proteomes" id="UP000002498">
    <property type="component" value="Unassembled WGS sequence"/>
</dbReference>
<proteinExistence type="predicted"/>
<dbReference type="KEGG" id="maj:MAA_11792"/>
<dbReference type="AlphaFoldDB" id="A0A0B2XGD2"/>
<dbReference type="InterPro" id="IPR025476">
    <property type="entry name" value="Helitron_helicase-like"/>
</dbReference>
<dbReference type="EMBL" id="ADNJ02000031">
    <property type="protein sequence ID" value="KHO10602.1"/>
    <property type="molecule type" value="Genomic_DNA"/>
</dbReference>
<feature type="domain" description="Helitron helicase-like" evidence="1">
    <location>
        <begin position="23"/>
        <end position="66"/>
    </location>
</feature>
<dbReference type="RefSeq" id="XP_011411282.1">
    <property type="nucleotide sequence ID" value="XM_011412980.1"/>
</dbReference>
<protein>
    <submittedName>
        <fullName evidence="2">Dopa 4,5-dioxygenase</fullName>
    </submittedName>
</protein>
<organism evidence="2 3">
    <name type="scientific">Metarhizium robertsii (strain ARSEF 23 / ATCC MYA-3075)</name>
    <name type="common">Metarhizium anisopliae (strain ARSEF 23)</name>
    <dbReference type="NCBI Taxonomy" id="655844"/>
    <lineage>
        <taxon>Eukaryota</taxon>
        <taxon>Fungi</taxon>
        <taxon>Dikarya</taxon>
        <taxon>Ascomycota</taxon>
        <taxon>Pezizomycotina</taxon>
        <taxon>Sordariomycetes</taxon>
        <taxon>Hypocreomycetidae</taxon>
        <taxon>Hypocreales</taxon>
        <taxon>Clavicipitaceae</taxon>
        <taxon>Metarhizium</taxon>
    </lineage>
</organism>
<keyword evidence="3" id="KW-1185">Reference proteome</keyword>
<dbReference type="OrthoDB" id="4961280at2759"/>
<reference evidence="2 3" key="1">
    <citation type="journal article" date="2011" name="PLoS Genet.">
        <title>Genome sequencing and comparative transcriptomics of the model entomopathogenic fungi Metarhizium anisopliae and M. acridum.</title>
        <authorList>
            <person name="Gao Q."/>
            <person name="Jin K."/>
            <person name="Ying S.H."/>
            <person name="Zhang Y."/>
            <person name="Xiao G."/>
            <person name="Shang Y."/>
            <person name="Duan Z."/>
            <person name="Hu X."/>
            <person name="Xie X.Q."/>
            <person name="Zhou G."/>
            <person name="Peng G."/>
            <person name="Luo Z."/>
            <person name="Huang W."/>
            <person name="Wang B."/>
            <person name="Fang W."/>
            <person name="Wang S."/>
            <person name="Zhong Y."/>
            <person name="Ma L.J."/>
            <person name="St Leger R.J."/>
            <person name="Zhao G.P."/>
            <person name="Pei Y."/>
            <person name="Feng M.G."/>
            <person name="Xia Y."/>
            <person name="Wang C."/>
        </authorList>
    </citation>
    <scope>NUCLEOTIDE SEQUENCE [LARGE SCALE GENOMIC DNA]</scope>
    <source>
        <strain evidence="3">ARSEF 23 / ATCC MYA-3075</strain>
    </source>
</reference>
<dbReference type="GeneID" id="23633240"/>
<dbReference type="Pfam" id="PF14214">
    <property type="entry name" value="Helitron_like_N"/>
    <property type="match status" value="1"/>
</dbReference>
<evidence type="ECO:0000313" key="3">
    <source>
        <dbReference type="Proteomes" id="UP000002498"/>
    </source>
</evidence>
<sequence length="102" mass="12382">MPRYGEWLRASEPERMALSRYFLRQNPHIAAFHFYRRYCFFRDIVLRKKFNVTDYWDRYEWQGRGSRTTTVCTGMQESPAVDMEDEAARNIFARTWGFHITA</sequence>
<gene>
    <name evidence="2" type="ORF">MAA_11792</name>
</gene>
<reference evidence="2 3" key="2">
    <citation type="journal article" date="2014" name="Proc. Natl. Acad. Sci. U.S.A.">
        <title>Trajectory and genomic determinants of fungal-pathogen speciation and host adaptation.</title>
        <authorList>
            <person name="Hu X."/>
            <person name="Xiao G."/>
            <person name="Zheng P."/>
            <person name="Shang Y."/>
            <person name="Su Y."/>
            <person name="Zhang X."/>
            <person name="Liu X."/>
            <person name="Zhan S."/>
            <person name="St Leger R.J."/>
            <person name="Wang C."/>
        </authorList>
    </citation>
    <scope>GENOME REANNOTATION</scope>
    <source>
        <strain evidence="3">ARSEF 23 / ATCC MYA-3075</strain>
    </source>
</reference>
<evidence type="ECO:0000313" key="2">
    <source>
        <dbReference type="EMBL" id="KHO10602.1"/>
    </source>
</evidence>